<reference evidence="2 3" key="1">
    <citation type="journal article" date="2017" name="Mol. Biol. Evol.">
        <title>The 4-celled Tetrabaena socialis nuclear genome reveals the essential components for genetic control of cell number at the origin of multicellularity in the volvocine lineage.</title>
        <authorList>
            <person name="Featherston J."/>
            <person name="Arakaki Y."/>
            <person name="Hanschen E.R."/>
            <person name="Ferris P.J."/>
            <person name="Michod R.E."/>
            <person name="Olson B.J.S.C."/>
            <person name="Nozaki H."/>
            <person name="Durand P.M."/>
        </authorList>
    </citation>
    <scope>NUCLEOTIDE SEQUENCE [LARGE SCALE GENOMIC DNA]</scope>
    <source>
        <strain evidence="2 3">NIES-571</strain>
    </source>
</reference>
<keyword evidence="3" id="KW-1185">Reference proteome</keyword>
<proteinExistence type="predicted"/>
<name>A0A2J8ABU5_9CHLO</name>
<dbReference type="Proteomes" id="UP000236333">
    <property type="component" value="Unassembled WGS sequence"/>
</dbReference>
<feature type="compositionally biased region" description="Low complexity" evidence="1">
    <location>
        <begin position="168"/>
        <end position="192"/>
    </location>
</feature>
<evidence type="ECO:0000313" key="2">
    <source>
        <dbReference type="EMBL" id="PNH09967.1"/>
    </source>
</evidence>
<protein>
    <submittedName>
        <fullName evidence="2">Uncharacterized protein</fullName>
    </submittedName>
</protein>
<organism evidence="2 3">
    <name type="scientific">Tetrabaena socialis</name>
    <dbReference type="NCBI Taxonomy" id="47790"/>
    <lineage>
        <taxon>Eukaryota</taxon>
        <taxon>Viridiplantae</taxon>
        <taxon>Chlorophyta</taxon>
        <taxon>core chlorophytes</taxon>
        <taxon>Chlorophyceae</taxon>
        <taxon>CS clade</taxon>
        <taxon>Chlamydomonadales</taxon>
        <taxon>Tetrabaenaceae</taxon>
        <taxon>Tetrabaena</taxon>
    </lineage>
</organism>
<dbReference type="EMBL" id="PGGS01000072">
    <property type="protein sequence ID" value="PNH09967.1"/>
    <property type="molecule type" value="Genomic_DNA"/>
</dbReference>
<feature type="region of interest" description="Disordered" evidence="1">
    <location>
        <begin position="19"/>
        <end position="52"/>
    </location>
</feature>
<dbReference type="AlphaFoldDB" id="A0A2J8ABU5"/>
<gene>
    <name evidence="2" type="ORF">TSOC_003377</name>
</gene>
<sequence>MVMSEPACLAAPARRRGALASAHQPALRVEEGASSGESSGASCASSSGGDGTWEASELAQLGTFSSPNNAGGWAAAATSAMRKSIRNIGLTPSRQSAVESSSVTASAIVPPLVQLADFGEARLMDGSKTPVVSQAMRPVLMDSPDGDELSYMLSGGSLRGRRARLAADRSSGSGSSSLSGSSSYVSSPGRESPTSVLRPSAQHAPCKPLQDDAQRALPSRASSLTAVEPVTSVAAVVALAARATIHAASDSNSALRKALSSPLLGKLKVKQE</sequence>
<evidence type="ECO:0000313" key="3">
    <source>
        <dbReference type="Proteomes" id="UP000236333"/>
    </source>
</evidence>
<accession>A0A2J8ABU5</accession>
<evidence type="ECO:0000256" key="1">
    <source>
        <dbReference type="SAM" id="MobiDB-lite"/>
    </source>
</evidence>
<feature type="region of interest" description="Disordered" evidence="1">
    <location>
        <begin position="162"/>
        <end position="209"/>
    </location>
</feature>
<comment type="caution">
    <text evidence="2">The sequence shown here is derived from an EMBL/GenBank/DDBJ whole genome shotgun (WGS) entry which is preliminary data.</text>
</comment>
<feature type="compositionally biased region" description="Low complexity" evidence="1">
    <location>
        <begin position="32"/>
        <end position="47"/>
    </location>
</feature>